<dbReference type="EMBL" id="DS547094">
    <property type="protein sequence ID" value="EDR12100.1"/>
    <property type="molecule type" value="Genomic_DNA"/>
</dbReference>
<dbReference type="Proteomes" id="UP000001194">
    <property type="component" value="Unassembled WGS sequence"/>
</dbReference>
<sequence length="644" mass="71107">MSSPVSWHTLPTEIQLAVIDGLRQPDVLALSKVDQRTYRACVPAIFKSVKIPNFEALQRFLCNVPRGYLSHIQELFISTQDAVSKPISLRVRTDFVISLLSATPRLVKLSLQMAGSLDKSVITPFPYLTALKHLHIANCAEEEKTPFVHRSERLVVSIAASLRNLEDLSLDRISRSKIHAPDLDGVFPYIPLVIGDEDIPTHSLLGPDLSLPSLLRIPSLRKLTIRDTHLGDERWATTSVACRLEVLDLGSCQHANDAFTERIMAAVGPSVDEFTLTTAVSDNLFAKPSVTPLQRLRKLHITPYFPIESVVDTMSNLAGSPIETLSMQCYEDDVVDACAALEDFLSLKIERGPRFYDKLKNINVSVTSSLDGSLVTPEEAHERLAATRRLQAFCWDLCLASIVEKYAASNGGEHTSVTSFTDARRGNIIGDSELQHKAKQLKNTPFRPMKILTILGVGNVTSPAGNGSMASVRFANTGAEYCESQIAQILIARPWGGYYPQFFLVHERQNHWRGQENVTDTGPDANGTLKARVFRMTRLMGAVAVPKDDVDWVSCAALRIRYCHGIVYDVDTNASGVMVSNVNTVTLRIPFDVDSSYMGETAAATDDLQVVSLKARLAVHSGRLPIWRGTAWAQVKNGKLTEFL</sequence>
<dbReference type="InterPro" id="IPR032675">
    <property type="entry name" value="LRR_dom_sf"/>
</dbReference>
<keyword evidence="2" id="KW-1185">Reference proteome</keyword>
<dbReference type="HOGENOM" id="CLU_425166_0_0_1"/>
<dbReference type="GeneID" id="6072653"/>
<dbReference type="AlphaFoldDB" id="B0CZ74"/>
<dbReference type="SUPFAM" id="SSF52047">
    <property type="entry name" value="RNI-like"/>
    <property type="match status" value="1"/>
</dbReference>
<name>B0CZ74_LACBS</name>
<organism evidence="2">
    <name type="scientific">Laccaria bicolor (strain S238N-H82 / ATCC MYA-4686)</name>
    <name type="common">Bicoloured deceiver</name>
    <name type="synonym">Laccaria laccata var. bicolor</name>
    <dbReference type="NCBI Taxonomy" id="486041"/>
    <lineage>
        <taxon>Eukaryota</taxon>
        <taxon>Fungi</taxon>
        <taxon>Dikarya</taxon>
        <taxon>Basidiomycota</taxon>
        <taxon>Agaricomycotina</taxon>
        <taxon>Agaricomycetes</taxon>
        <taxon>Agaricomycetidae</taxon>
        <taxon>Agaricales</taxon>
        <taxon>Agaricineae</taxon>
        <taxon>Hydnangiaceae</taxon>
        <taxon>Laccaria</taxon>
    </lineage>
</organism>
<dbReference type="InParanoid" id="B0CZ74"/>
<dbReference type="OrthoDB" id="3235026at2759"/>
<evidence type="ECO:0000313" key="2">
    <source>
        <dbReference type="Proteomes" id="UP000001194"/>
    </source>
</evidence>
<dbReference type="Gene3D" id="3.80.10.10">
    <property type="entry name" value="Ribonuclease Inhibitor"/>
    <property type="match status" value="1"/>
</dbReference>
<protein>
    <submittedName>
        <fullName evidence="1">Predicted protein</fullName>
    </submittedName>
</protein>
<reference evidence="1 2" key="1">
    <citation type="journal article" date="2008" name="Nature">
        <title>The genome of Laccaria bicolor provides insights into mycorrhizal symbiosis.</title>
        <authorList>
            <person name="Martin F."/>
            <person name="Aerts A."/>
            <person name="Ahren D."/>
            <person name="Brun A."/>
            <person name="Danchin E.G.J."/>
            <person name="Duchaussoy F."/>
            <person name="Gibon J."/>
            <person name="Kohler A."/>
            <person name="Lindquist E."/>
            <person name="Pereda V."/>
            <person name="Salamov A."/>
            <person name="Shapiro H.J."/>
            <person name="Wuyts J."/>
            <person name="Blaudez D."/>
            <person name="Buee M."/>
            <person name="Brokstein P."/>
            <person name="Canbaeck B."/>
            <person name="Cohen D."/>
            <person name="Courty P.E."/>
            <person name="Coutinho P.M."/>
            <person name="Delaruelle C."/>
            <person name="Detter J.C."/>
            <person name="Deveau A."/>
            <person name="DiFazio S."/>
            <person name="Duplessis S."/>
            <person name="Fraissinet-Tachet L."/>
            <person name="Lucic E."/>
            <person name="Frey-Klett P."/>
            <person name="Fourrey C."/>
            <person name="Feussner I."/>
            <person name="Gay G."/>
            <person name="Grimwood J."/>
            <person name="Hoegger P.J."/>
            <person name="Jain P."/>
            <person name="Kilaru S."/>
            <person name="Labbe J."/>
            <person name="Lin Y.C."/>
            <person name="Legue V."/>
            <person name="Le Tacon F."/>
            <person name="Marmeisse R."/>
            <person name="Melayah D."/>
            <person name="Montanini B."/>
            <person name="Muratet M."/>
            <person name="Nehls U."/>
            <person name="Niculita-Hirzel H."/>
            <person name="Oudot-Le Secq M.P."/>
            <person name="Peter M."/>
            <person name="Quesneville H."/>
            <person name="Rajashekar B."/>
            <person name="Reich M."/>
            <person name="Rouhier N."/>
            <person name="Schmutz J."/>
            <person name="Yin T."/>
            <person name="Chalot M."/>
            <person name="Henrissat B."/>
            <person name="Kuees U."/>
            <person name="Lucas S."/>
            <person name="Van de Peer Y."/>
            <person name="Podila G.K."/>
            <person name="Polle A."/>
            <person name="Pukkila P.J."/>
            <person name="Richardson P.M."/>
            <person name="Rouze P."/>
            <person name="Sanders I.R."/>
            <person name="Stajich J.E."/>
            <person name="Tunlid A."/>
            <person name="Tuskan G."/>
            <person name="Grigoriev I.V."/>
        </authorList>
    </citation>
    <scope>NUCLEOTIDE SEQUENCE [LARGE SCALE GENOMIC DNA]</scope>
    <source>
        <strain evidence="2">S238N-H82 / ATCC MYA-4686</strain>
    </source>
</reference>
<proteinExistence type="predicted"/>
<dbReference type="KEGG" id="lbc:LACBIDRAFT_323127"/>
<dbReference type="RefSeq" id="XP_001876364.1">
    <property type="nucleotide sequence ID" value="XM_001876329.1"/>
</dbReference>
<gene>
    <name evidence="1" type="ORF">LACBIDRAFT_323127</name>
</gene>
<accession>B0CZ74</accession>
<evidence type="ECO:0000313" key="1">
    <source>
        <dbReference type="EMBL" id="EDR12100.1"/>
    </source>
</evidence>